<evidence type="ECO:0000313" key="3">
    <source>
        <dbReference type="WBParaSite" id="scaffold12362_cov417.g16253"/>
    </source>
</evidence>
<keyword evidence="2" id="KW-1185">Reference proteome</keyword>
<feature type="compositionally biased region" description="Basic and acidic residues" evidence="1">
    <location>
        <begin position="226"/>
        <end position="242"/>
    </location>
</feature>
<feature type="region of interest" description="Disordered" evidence="1">
    <location>
        <begin position="185"/>
        <end position="256"/>
    </location>
</feature>
<evidence type="ECO:0000256" key="1">
    <source>
        <dbReference type="SAM" id="MobiDB-lite"/>
    </source>
</evidence>
<feature type="compositionally biased region" description="Basic and acidic residues" evidence="1">
    <location>
        <begin position="187"/>
        <end position="202"/>
    </location>
</feature>
<feature type="compositionally biased region" description="Low complexity" evidence="1">
    <location>
        <begin position="203"/>
        <end position="217"/>
    </location>
</feature>
<reference evidence="3" key="1">
    <citation type="submission" date="2022-11" db="UniProtKB">
        <authorList>
            <consortium name="WormBaseParasite"/>
        </authorList>
    </citation>
    <scope>IDENTIFICATION</scope>
</reference>
<evidence type="ECO:0000313" key="2">
    <source>
        <dbReference type="Proteomes" id="UP000887561"/>
    </source>
</evidence>
<proteinExistence type="predicted"/>
<dbReference type="Proteomes" id="UP000887561">
    <property type="component" value="Unplaced"/>
</dbReference>
<dbReference type="WBParaSite" id="scaffold12362_cov417.g16253">
    <property type="protein sequence ID" value="scaffold12362_cov417.g16253"/>
    <property type="gene ID" value="scaffold12362_cov417.g16253"/>
</dbReference>
<sequence length="304" mass="34455">MPFAASGLHHSINKNTITTNTKIKSGKDMSRIITTNIKIHPFYDYSNPVLGSYSSAYVSAAPKFKAYKFGQDKDEYEYLKQSKFRPSKSSKSLIERFIEEDEKEEKLKSEDLSRRNVVQRIKTASHLNSGLNSENKREGLAIALESNNGGKGQHDQESEKKDYKVVANKMENQMPETQTIIEEPVVSEEKIIENSSEDKSDSSEYYSVNSEYYSANSESEEESPEELERSLTADQVKNENKGRLKRFYSEQSPPRKKMIEEGFEFTPKQDSVGTSDNKIEKGAYRGQLNDGNPIVICEISPIGP</sequence>
<name>A0A915LHR5_MELJA</name>
<protein>
    <submittedName>
        <fullName evidence="3">Uncharacterized protein</fullName>
    </submittedName>
</protein>
<dbReference type="AlphaFoldDB" id="A0A915LHR5"/>
<organism evidence="2 3">
    <name type="scientific">Meloidogyne javanica</name>
    <name type="common">Root-knot nematode worm</name>
    <dbReference type="NCBI Taxonomy" id="6303"/>
    <lineage>
        <taxon>Eukaryota</taxon>
        <taxon>Metazoa</taxon>
        <taxon>Ecdysozoa</taxon>
        <taxon>Nematoda</taxon>
        <taxon>Chromadorea</taxon>
        <taxon>Rhabditida</taxon>
        <taxon>Tylenchina</taxon>
        <taxon>Tylenchomorpha</taxon>
        <taxon>Tylenchoidea</taxon>
        <taxon>Meloidogynidae</taxon>
        <taxon>Meloidogyninae</taxon>
        <taxon>Meloidogyne</taxon>
        <taxon>Meloidogyne incognita group</taxon>
    </lineage>
</organism>
<accession>A0A915LHR5</accession>